<evidence type="ECO:0000313" key="6">
    <source>
        <dbReference type="Proteomes" id="UP000510868"/>
    </source>
</evidence>
<dbReference type="GO" id="GO:0017122">
    <property type="term" value="C:protein N-acetylglucosaminyltransferase complex"/>
    <property type="evidence" value="ECO:0007669"/>
    <property type="project" value="UniProtKB-UniRule"/>
</dbReference>
<organism evidence="5 6">
    <name type="scientific">Limosilactobacillus reuteri</name>
    <name type="common">Lactobacillus reuteri</name>
    <dbReference type="NCBI Taxonomy" id="1598"/>
    <lineage>
        <taxon>Bacteria</taxon>
        <taxon>Bacillati</taxon>
        <taxon>Bacillota</taxon>
        <taxon>Bacilli</taxon>
        <taxon>Lactobacillales</taxon>
        <taxon>Lactobacillaceae</taxon>
        <taxon>Limosilactobacillus</taxon>
    </lineage>
</organism>
<evidence type="ECO:0000256" key="1">
    <source>
        <dbReference type="ARBA" id="ARBA00004922"/>
    </source>
</evidence>
<name>A0A7L6BH62_LIMRT</name>
<dbReference type="UniPathway" id="UPA00378"/>
<dbReference type="GO" id="GO:0031647">
    <property type="term" value="P:regulation of protein stability"/>
    <property type="evidence" value="ECO:0007669"/>
    <property type="project" value="UniProtKB-UniRule"/>
</dbReference>
<keyword evidence="2 4" id="KW-1003">Cell membrane</keyword>
<evidence type="ECO:0000256" key="3">
    <source>
        <dbReference type="ARBA" id="ARBA00023136"/>
    </source>
</evidence>
<accession>A0A7L6BH62</accession>
<dbReference type="NCBIfam" id="TIGR02919">
    <property type="entry name" value="accessory Sec system glycosylation chaperone GtfB"/>
    <property type="match status" value="1"/>
</dbReference>
<dbReference type="HAMAP" id="MF_01473">
    <property type="entry name" value="GtfB"/>
    <property type="match status" value="1"/>
</dbReference>
<evidence type="ECO:0000256" key="4">
    <source>
        <dbReference type="HAMAP-Rule" id="MF_01473"/>
    </source>
</evidence>
<sequence>MINLFNFYTVESKDLQFSQLVAGQKYPTVVLHDDGFLPDDVTSPLKYYLQLAGEELVGKPRYFNQIDLPRYWAIEANSSGGKLMDMGLQRGRITFATTDNSRPVKTVEWFDRNGQVRVVDHYNQWGFKHAVTDYDEAGHPTLTTYLTRAGQEIVVSNHLTGQLVYYQPNGQPRFFNNQTEIIAYYLQQADLDIRQINFNSLSTPLFVVQKLGAAVKHPRLFWQEPLQDAIPGNMQFILNGNLGPNAEIVIQTKAAYDNLRRLVADQPQQQVQLSYLGYAYPFQRLNKERKEILILTNSDQLVEIESLIKGLPDFHFAIAAVTEMSSKLMSLDHYANVDLYPTVATKTVRKLVAHADVYLDINRGNEILDAVRGAFENNMLIMGFEETLHAPRYVAPVNRYQPAQVDQMVADLQAVFAPGDQLENRLQAQWQAADRVVPDVYRDFFAKHHWSI</sequence>
<comment type="function">
    <text evidence="4">Required for polymorphic O-glycosylation of the serine-rich repeat protein in this bacteria. A stabilizing protein that is part of the accessory SecA2/SecY2 system specifically required to export serine-rich repeat cell wall proteins usually encoded upstream in the same operon. The GtfA-GtfB complex adds GlcNAc from UDP-GlcNAc to the substrate protein, attaching the first sugar residue. Stabilizes the glycosylation activity of GtfA. Has no N-acetylglucosaminyl transferase activity on its own.</text>
</comment>
<keyword evidence="3 4" id="KW-0472">Membrane</keyword>
<reference evidence="5 6" key="1">
    <citation type="submission" date="2020-07" db="EMBL/GenBank/DDBJ databases">
        <title>Genome sequence of Lactobacillus reuteri CNEI-KCA3 isolated from the faeces of a reared-broiler chicken, South-East Nigeria, reveals presence of CRISPR arrays.</title>
        <authorList>
            <person name="Anukam K.C."/>
            <person name="Ibezim C.N."/>
            <person name="BeecK W.V."/>
            <person name="Allonsius C."/>
            <person name="Broek M.D."/>
            <person name="Tuyaerts I."/>
            <person name="Attama A."/>
            <person name="Esimone C.O."/>
            <person name="Lebeer S."/>
        </authorList>
    </citation>
    <scope>NUCLEOTIDE SEQUENCE [LARGE SCALE GENOMIC DNA]</scope>
    <source>
        <strain evidence="5 6">CNEI-KCA3</strain>
    </source>
</reference>
<dbReference type="EMBL" id="CP059275">
    <property type="protein sequence ID" value="QLQ61525.1"/>
    <property type="molecule type" value="Genomic_DNA"/>
</dbReference>
<protein>
    <recommendedName>
        <fullName evidence="4">UDP-N-acetylglucosamine--peptide N-acetylglucosaminyltransferase stabilizing protein GtfB</fullName>
    </recommendedName>
    <alternativeName>
        <fullName evidence="4">Glycosyltransferase stabilizing protein GtfB</fullName>
    </alternativeName>
</protein>
<dbReference type="AlphaFoldDB" id="A0A7L6BH62"/>
<dbReference type="Proteomes" id="UP000510868">
    <property type="component" value="Chromosome"/>
</dbReference>
<dbReference type="InterPro" id="IPR014268">
    <property type="entry name" value="GtfB"/>
</dbReference>
<gene>
    <name evidence="4 5" type="primary">gtfB</name>
    <name evidence="5" type="ORF">HHK02_10315</name>
</gene>
<comment type="pathway">
    <text evidence="1 4">Protein modification; protein glycosylation.</text>
</comment>
<dbReference type="RefSeq" id="WP_181462387.1">
    <property type="nucleotide sequence ID" value="NZ_CP059275.1"/>
</dbReference>
<comment type="similarity">
    <text evidence="4">Belongs to the GtfB family.</text>
</comment>
<evidence type="ECO:0000313" key="5">
    <source>
        <dbReference type="EMBL" id="QLQ61525.1"/>
    </source>
</evidence>
<evidence type="ECO:0000256" key="2">
    <source>
        <dbReference type="ARBA" id="ARBA00022475"/>
    </source>
</evidence>
<comment type="subunit">
    <text evidence="4">Forms a heterotetramer with 2 subunits each of GtfA and GtfB. Part of the accessory SecA2/SecY2 protein translocation apparatus.</text>
</comment>
<proteinExistence type="inferred from homology"/>
<comment type="subcellular location">
    <subcellularLocation>
        <location evidence="4">Cell membrane</location>
        <topology evidence="4">Peripheral membrane protein</topology>
    </subcellularLocation>
</comment>
<dbReference type="GO" id="GO:0005886">
    <property type="term" value="C:plasma membrane"/>
    <property type="evidence" value="ECO:0007669"/>
    <property type="project" value="UniProtKB-SubCell"/>
</dbReference>